<gene>
    <name evidence="1" type="ORF">E4N86_09190</name>
</gene>
<sequence>MIISTKGRQQGFADGAHQNKLETARNLTEMGFAVEVIAKATGLSIEEVQSLST</sequence>
<dbReference type="AlphaFoldDB" id="A0A9Q9BFR8"/>
<dbReference type="RefSeq" id="WP_253718311.1">
    <property type="nucleotide sequence ID" value="NZ_CP051522.1"/>
</dbReference>
<protein>
    <submittedName>
        <fullName evidence="1">Uncharacterized protein</fullName>
    </submittedName>
</protein>
<name>A0A9Q9BFR8_TREDN</name>
<reference evidence="1" key="1">
    <citation type="submission" date="2020-04" db="EMBL/GenBank/DDBJ databases">
        <title>Comparative genomics of oral phylogroup-2 Treponema strains.</title>
        <authorList>
            <person name="Zeng H."/>
            <person name="Chan Y.K."/>
            <person name="Watt R.M."/>
        </authorList>
    </citation>
    <scope>NUCLEOTIDE SEQUENCE</scope>
    <source>
        <strain evidence="1">OMZ 905</strain>
    </source>
</reference>
<accession>A0A9Q9BFR8</accession>
<dbReference type="EMBL" id="CP051635">
    <property type="protein sequence ID" value="UTD00861.1"/>
    <property type="molecule type" value="Genomic_DNA"/>
</dbReference>
<evidence type="ECO:0000313" key="2">
    <source>
        <dbReference type="Proteomes" id="UP001056981"/>
    </source>
</evidence>
<dbReference type="Proteomes" id="UP001056981">
    <property type="component" value="Chromosome"/>
</dbReference>
<evidence type="ECO:0000313" key="1">
    <source>
        <dbReference type="EMBL" id="UTD00861.1"/>
    </source>
</evidence>
<organism evidence="1 2">
    <name type="scientific">Treponema denticola</name>
    <dbReference type="NCBI Taxonomy" id="158"/>
    <lineage>
        <taxon>Bacteria</taxon>
        <taxon>Pseudomonadati</taxon>
        <taxon>Spirochaetota</taxon>
        <taxon>Spirochaetia</taxon>
        <taxon>Spirochaetales</taxon>
        <taxon>Treponemataceae</taxon>
        <taxon>Treponema</taxon>
    </lineage>
</organism>
<proteinExistence type="predicted"/>